<dbReference type="InterPro" id="IPR011234">
    <property type="entry name" value="Fumarylacetoacetase-like_C"/>
</dbReference>
<name>A0A7K1SDU2_9BACT</name>
<dbReference type="InterPro" id="IPR005959">
    <property type="entry name" value="Fumarylacetoacetase"/>
</dbReference>
<reference evidence="16 17" key="1">
    <citation type="submission" date="2019-12" db="EMBL/GenBank/DDBJ databases">
        <title>Spirosoma sp. HMF4905 genome sequencing and assembly.</title>
        <authorList>
            <person name="Kang H."/>
            <person name="Cha I."/>
            <person name="Kim H."/>
            <person name="Joh K."/>
        </authorList>
    </citation>
    <scope>NUCLEOTIDE SEQUENCE [LARGE SCALE GENOMIC DNA]</scope>
    <source>
        <strain evidence="16 17">HMF4905</strain>
    </source>
</reference>
<evidence type="ECO:0000256" key="4">
    <source>
        <dbReference type="ARBA" id="ARBA00012094"/>
    </source>
</evidence>
<dbReference type="SUPFAM" id="SSF56529">
    <property type="entry name" value="FAH"/>
    <property type="match status" value="1"/>
</dbReference>
<evidence type="ECO:0000256" key="7">
    <source>
        <dbReference type="ARBA" id="ARBA00022837"/>
    </source>
</evidence>
<comment type="pathway">
    <text evidence="3">Amino-acid degradation; L-phenylalanine degradation; acetoacetate and fumarate from L-phenylalanine: step 6/6.</text>
</comment>
<evidence type="ECO:0000256" key="5">
    <source>
        <dbReference type="ARBA" id="ARBA00022723"/>
    </source>
</evidence>
<dbReference type="Proteomes" id="UP000436006">
    <property type="component" value="Unassembled WGS sequence"/>
</dbReference>
<dbReference type="Pfam" id="PF09298">
    <property type="entry name" value="FAA_hydrolase_N"/>
    <property type="match status" value="1"/>
</dbReference>
<feature type="active site" description="Proton acceptor" evidence="11">
    <location>
        <position position="112"/>
    </location>
</feature>
<evidence type="ECO:0000259" key="15">
    <source>
        <dbReference type="Pfam" id="PF09298"/>
    </source>
</evidence>
<feature type="binding site" evidence="12">
    <location>
        <position position="121"/>
    </location>
    <ligand>
        <name>substrate</name>
    </ligand>
</feature>
<evidence type="ECO:0000256" key="8">
    <source>
        <dbReference type="ARBA" id="ARBA00022842"/>
    </source>
</evidence>
<feature type="binding site" evidence="12">
    <location>
        <position position="326"/>
    </location>
    <ligand>
        <name>substrate</name>
    </ligand>
</feature>
<accession>A0A7K1SDU2</accession>
<proteinExistence type="predicted"/>
<dbReference type="GO" id="GO:0006559">
    <property type="term" value="P:L-phenylalanine catabolic process"/>
    <property type="evidence" value="ECO:0007669"/>
    <property type="project" value="UniProtKB-UniPathway"/>
</dbReference>
<dbReference type="UniPathway" id="UPA00139">
    <property type="reaction ID" value="UER00341"/>
</dbReference>
<comment type="cofactor">
    <cofactor evidence="2 13">
        <name>Mg(2+)</name>
        <dbReference type="ChEBI" id="CHEBI:18420"/>
    </cofactor>
</comment>
<evidence type="ECO:0000256" key="1">
    <source>
        <dbReference type="ARBA" id="ARBA00001913"/>
    </source>
</evidence>
<dbReference type="GO" id="GO:1902000">
    <property type="term" value="P:homogentisate catabolic process"/>
    <property type="evidence" value="ECO:0007669"/>
    <property type="project" value="TreeGrafter"/>
</dbReference>
<evidence type="ECO:0000256" key="11">
    <source>
        <dbReference type="PIRSR" id="PIRSR605959-1"/>
    </source>
</evidence>
<feature type="binding site" evidence="13">
    <location>
        <position position="210"/>
    </location>
    <ligand>
        <name>Ca(2+)</name>
        <dbReference type="ChEBI" id="CHEBI:29108"/>
    </ligand>
</feature>
<evidence type="ECO:0000256" key="13">
    <source>
        <dbReference type="PIRSR" id="PIRSR605959-3"/>
    </source>
</evidence>
<evidence type="ECO:0000256" key="3">
    <source>
        <dbReference type="ARBA" id="ARBA00004782"/>
    </source>
</evidence>
<dbReference type="Pfam" id="PF01557">
    <property type="entry name" value="FAA_hydrolase"/>
    <property type="match status" value="1"/>
</dbReference>
<keyword evidence="7 13" id="KW-0106">Calcium</keyword>
<protein>
    <recommendedName>
        <fullName evidence="4">fumarylacetoacetase</fullName>
        <ecNumber evidence="4">3.7.1.2</ecNumber>
    </recommendedName>
</protein>
<sequence>MYGIFSYGISTPRVGFKHGNYILDLEVVSLLGYFDDLAINPVVFAQPALNDFIALGKPAHRAIRQRLNELLDNDASAFAGVHNQVFIHESRTQMHLPVRIGDYTDFYAGIHHAENVGRMFRPTSDPLLPNYKHLPVAYHGRASSIVVSGTPIRRPNSQFLQAGKPVFGPSQALDFELELGLIIGKSNPLGESISVDEAEDYIFGITLFNDWSARDIQRWEYQPLGPFLGKNFASSLSAWVLPFDELEPFRVAGPIQEPTPLPYLQTTGKKHFTLELEVWLQPAGGDEICIARSNSRYLYWNFAQMIAHHTVGGCNLNIGDVLATGTISGSTPGSYGSLLELSWNGERPLYLSEAISRTFLADGDTITLRGWGFLNGVRVDLGDVTGTIHS</sequence>
<dbReference type="InterPro" id="IPR036462">
    <property type="entry name" value="Fumarylacetoacetase_N_sf"/>
</dbReference>
<feature type="binding site" evidence="13">
    <location>
        <position position="230"/>
    </location>
    <ligand>
        <name>Mg(2+)</name>
        <dbReference type="ChEBI" id="CHEBI:18420"/>
    </ligand>
</feature>
<keyword evidence="10" id="KW-0585">Phenylalanine catabolism</keyword>
<feature type="binding site" evidence="12">
    <location>
        <position position="217"/>
    </location>
    <ligand>
        <name>substrate</name>
    </ligand>
</feature>
<dbReference type="EMBL" id="WPIN01000006">
    <property type="protein sequence ID" value="MVM31951.1"/>
    <property type="molecule type" value="Genomic_DNA"/>
</dbReference>
<evidence type="ECO:0000313" key="16">
    <source>
        <dbReference type="EMBL" id="MVM31951.1"/>
    </source>
</evidence>
<dbReference type="InterPro" id="IPR015377">
    <property type="entry name" value="Fumarylacetoacetase_N"/>
</dbReference>
<evidence type="ECO:0000256" key="2">
    <source>
        <dbReference type="ARBA" id="ARBA00001946"/>
    </source>
</evidence>
<evidence type="ECO:0000256" key="12">
    <source>
        <dbReference type="PIRSR" id="PIRSR605959-2"/>
    </source>
</evidence>
<feature type="binding site" evidence="12">
    <location>
        <position position="221"/>
    </location>
    <ligand>
        <name>substrate</name>
    </ligand>
</feature>
<feature type="binding site" evidence="13">
    <location>
        <position position="210"/>
    </location>
    <ligand>
        <name>Mg(2+)</name>
        <dbReference type="ChEBI" id="CHEBI:18420"/>
    </ligand>
</feature>
<dbReference type="PANTHER" id="PTHR43069">
    <property type="entry name" value="FUMARYLACETOACETASE"/>
    <property type="match status" value="1"/>
</dbReference>
<evidence type="ECO:0000256" key="10">
    <source>
        <dbReference type="ARBA" id="ARBA00023232"/>
    </source>
</evidence>
<dbReference type="PANTHER" id="PTHR43069:SF2">
    <property type="entry name" value="FUMARYLACETOACETASE"/>
    <property type="match status" value="1"/>
</dbReference>
<comment type="caution">
    <text evidence="16">The sequence shown here is derived from an EMBL/GenBank/DDBJ whole genome shotgun (WGS) entry which is preliminary data.</text>
</comment>
<keyword evidence="6 16" id="KW-0378">Hydrolase</keyword>
<evidence type="ECO:0000259" key="14">
    <source>
        <dbReference type="Pfam" id="PF01557"/>
    </source>
</evidence>
<evidence type="ECO:0000256" key="6">
    <source>
        <dbReference type="ARBA" id="ARBA00022801"/>
    </source>
</evidence>
<dbReference type="NCBIfam" id="TIGR01266">
    <property type="entry name" value="fum_ac_acetase"/>
    <property type="match status" value="1"/>
</dbReference>
<feature type="binding site" evidence="13">
    <location>
        <position position="105"/>
    </location>
    <ligand>
        <name>Ca(2+)</name>
        <dbReference type="ChEBI" id="CHEBI:29108"/>
    </ligand>
</feature>
<feature type="binding site" evidence="12">
    <location>
        <position position="107"/>
    </location>
    <ligand>
        <name>substrate</name>
    </ligand>
</feature>
<dbReference type="GO" id="GO:0006572">
    <property type="term" value="P:L-tyrosine catabolic process"/>
    <property type="evidence" value="ECO:0007669"/>
    <property type="project" value="UniProtKB-KW"/>
</dbReference>
<dbReference type="EC" id="3.7.1.2" evidence="4"/>
<dbReference type="SUPFAM" id="SSF63433">
    <property type="entry name" value="Fumarylacetoacetate hydrolase, FAH, N-terminal domain"/>
    <property type="match status" value="1"/>
</dbReference>
<feature type="domain" description="Fumarylacetoacetase N-terminal" evidence="15">
    <location>
        <begin position="2"/>
        <end position="97"/>
    </location>
</feature>
<feature type="domain" description="Fumarylacetoacetase-like C-terminal" evidence="14">
    <location>
        <begin position="104"/>
        <end position="370"/>
    </location>
</feature>
<dbReference type="GO" id="GO:0046872">
    <property type="term" value="F:metal ion binding"/>
    <property type="evidence" value="ECO:0007669"/>
    <property type="project" value="UniProtKB-KW"/>
</dbReference>
<dbReference type="AlphaFoldDB" id="A0A7K1SDU2"/>
<dbReference type="Gene3D" id="2.30.30.230">
    <property type="entry name" value="Fumarylacetoacetase, N-terminal domain"/>
    <property type="match status" value="1"/>
</dbReference>
<comment type="cofactor">
    <cofactor evidence="1 13">
        <name>Ca(2+)</name>
        <dbReference type="ChEBI" id="CHEBI:29108"/>
    </cofactor>
</comment>
<keyword evidence="8 13" id="KW-0460">Magnesium</keyword>
<dbReference type="GO" id="GO:0004334">
    <property type="term" value="F:fumarylacetoacetase activity"/>
    <property type="evidence" value="ECO:0007669"/>
    <property type="project" value="UniProtKB-EC"/>
</dbReference>
<gene>
    <name evidence="16" type="primary">fahA</name>
    <name evidence="16" type="ORF">GO755_18015</name>
</gene>
<feature type="binding site" evidence="13">
    <location>
        <position position="178"/>
    </location>
    <ligand>
        <name>Ca(2+)</name>
        <dbReference type="ChEBI" id="CHEBI:29108"/>
    </ligand>
</feature>
<feature type="binding site" evidence="13">
    <location>
        <position position="234"/>
    </location>
    <ligand>
        <name>Mg(2+)</name>
        <dbReference type="ChEBI" id="CHEBI:18420"/>
    </ligand>
</feature>
<dbReference type="InterPro" id="IPR036663">
    <property type="entry name" value="Fumarylacetoacetase_C_sf"/>
</dbReference>
<evidence type="ECO:0000256" key="9">
    <source>
        <dbReference type="ARBA" id="ARBA00022878"/>
    </source>
</evidence>
<evidence type="ECO:0000313" key="17">
    <source>
        <dbReference type="Proteomes" id="UP000436006"/>
    </source>
</evidence>
<keyword evidence="17" id="KW-1185">Reference proteome</keyword>
<organism evidence="16 17">
    <name type="scientific">Spirosoma arboris</name>
    <dbReference type="NCBI Taxonomy" id="2682092"/>
    <lineage>
        <taxon>Bacteria</taxon>
        <taxon>Pseudomonadati</taxon>
        <taxon>Bacteroidota</taxon>
        <taxon>Cytophagia</taxon>
        <taxon>Cytophagales</taxon>
        <taxon>Cytophagaceae</taxon>
        <taxon>Spirosoma</taxon>
    </lineage>
</organism>
<keyword evidence="9" id="KW-0828">Tyrosine catabolism</keyword>
<keyword evidence="5 13" id="KW-0479">Metal-binding</keyword>
<dbReference type="RefSeq" id="WP_157586585.1">
    <property type="nucleotide sequence ID" value="NZ_WPIN01000006.1"/>
</dbReference>
<dbReference type="Gene3D" id="3.90.850.10">
    <property type="entry name" value="Fumarylacetoacetase-like, C-terminal domain"/>
    <property type="match status" value="1"/>
</dbReference>
<feature type="binding site" evidence="13">
    <location>
        <position position="176"/>
    </location>
    <ligand>
        <name>Ca(2+)</name>
        <dbReference type="ChEBI" id="CHEBI:29108"/>
    </ligand>
</feature>